<dbReference type="GO" id="GO:0015098">
    <property type="term" value="F:molybdate ion transmembrane transporter activity"/>
    <property type="evidence" value="ECO:0007669"/>
    <property type="project" value="InterPro"/>
</dbReference>
<sequence length="361" mass="38929">MSEHRAGPVLDLHCAKRLGDFDLELSSILPGQGVSALFGPSGSGKTSLLRLISGLDRPDRGHVRLGGEPLVDVAGRRWVAVHRRRIGVVFQEPRLFPHYRVRGNLCYGLRSDTPSRFDDVVTLLGLDTLLERWPATLSGGEARRVAIGRALLSAPRLLLLDEPLSGLDGSRKGELIDYLQRLAAELALPMVLVSHDPEEVIALADHLLLLERGRVVDEGALPAVLGRLDLEARLDGFDGASLLEATVVEEARGTRLGRLAFDDGQALAALGVDAPVGTKMRLRFAADAVELSPPGAPGTLAARFVAQVPSRRDPGLVEIVVELAGQRLRARVAREAFERLAPAPGAMLRLIPGRPQASRQR</sequence>
<reference evidence="5 6" key="1">
    <citation type="submission" date="2016-04" db="EMBL/GenBank/DDBJ databases">
        <title>Complete Genome Sequence of Halotalea alkalilenta IHB B 13600.</title>
        <authorList>
            <person name="Swarnkar M.K."/>
            <person name="Sharma A."/>
            <person name="Kaushal K."/>
            <person name="Soni R."/>
            <person name="Rana S."/>
            <person name="Singh A.K."/>
            <person name="Gulati A."/>
        </authorList>
    </citation>
    <scope>NUCLEOTIDE SEQUENCE [LARGE SCALE GENOMIC DNA]</scope>
    <source>
        <strain evidence="5 6">IHB B 13600</strain>
    </source>
</reference>
<dbReference type="InterPro" id="IPR003439">
    <property type="entry name" value="ABC_transporter-like_ATP-bd"/>
</dbReference>
<dbReference type="PANTHER" id="PTHR43514:SF4">
    <property type="entry name" value="ABC TRANSPORTER I FAMILY MEMBER 10"/>
    <property type="match status" value="1"/>
</dbReference>
<evidence type="ECO:0000313" key="6">
    <source>
        <dbReference type="Proteomes" id="UP000077875"/>
    </source>
</evidence>
<dbReference type="PROSITE" id="PS00211">
    <property type="entry name" value="ABC_TRANSPORTER_1"/>
    <property type="match status" value="1"/>
</dbReference>
<dbReference type="InterPro" id="IPR027417">
    <property type="entry name" value="P-loop_NTPase"/>
</dbReference>
<dbReference type="SUPFAM" id="SSF50331">
    <property type="entry name" value="MOP-like"/>
    <property type="match status" value="1"/>
</dbReference>
<dbReference type="KEGG" id="haa:A5892_06135"/>
<evidence type="ECO:0000259" key="4">
    <source>
        <dbReference type="PROSITE" id="PS50893"/>
    </source>
</evidence>
<dbReference type="EMBL" id="CP015243">
    <property type="protein sequence ID" value="ANF57096.1"/>
    <property type="molecule type" value="Genomic_DNA"/>
</dbReference>
<dbReference type="GO" id="GO:0140359">
    <property type="term" value="F:ABC-type transporter activity"/>
    <property type="evidence" value="ECO:0007669"/>
    <property type="project" value="InterPro"/>
</dbReference>
<dbReference type="AlphaFoldDB" id="A0A172YDA6"/>
<name>A0A172YDA6_9GAMM</name>
<feature type="domain" description="ABC transporter" evidence="4">
    <location>
        <begin position="7"/>
        <end position="237"/>
    </location>
</feature>
<dbReference type="Pfam" id="PF00005">
    <property type="entry name" value="ABC_tran"/>
    <property type="match status" value="1"/>
</dbReference>
<dbReference type="NCBIfam" id="TIGR02142">
    <property type="entry name" value="modC_ABC"/>
    <property type="match status" value="1"/>
</dbReference>
<dbReference type="Gene3D" id="3.40.50.300">
    <property type="entry name" value="P-loop containing nucleotide triphosphate hydrolases"/>
    <property type="match status" value="1"/>
</dbReference>
<dbReference type="Proteomes" id="UP000077875">
    <property type="component" value="Chromosome"/>
</dbReference>
<dbReference type="GO" id="GO:0016020">
    <property type="term" value="C:membrane"/>
    <property type="evidence" value="ECO:0007669"/>
    <property type="project" value="InterPro"/>
</dbReference>
<protein>
    <recommendedName>
        <fullName evidence="4">ABC transporter domain-containing protein</fullName>
    </recommendedName>
</protein>
<proteinExistence type="predicted"/>
<dbReference type="InterPro" id="IPR008995">
    <property type="entry name" value="Mo/tungstate-bd_C_term_dom"/>
</dbReference>
<dbReference type="InterPro" id="IPR011868">
    <property type="entry name" value="ModC_ABC_ATP-bd"/>
</dbReference>
<organism evidence="5 6">
    <name type="scientific">Halotalea alkalilenta</name>
    <dbReference type="NCBI Taxonomy" id="376489"/>
    <lineage>
        <taxon>Bacteria</taxon>
        <taxon>Pseudomonadati</taxon>
        <taxon>Pseudomonadota</taxon>
        <taxon>Gammaproteobacteria</taxon>
        <taxon>Oceanospirillales</taxon>
        <taxon>Halomonadaceae</taxon>
        <taxon>Halotalea</taxon>
    </lineage>
</organism>
<dbReference type="InterPro" id="IPR050334">
    <property type="entry name" value="Molybdenum_import_ModC"/>
</dbReference>
<dbReference type="PANTHER" id="PTHR43514">
    <property type="entry name" value="ABC TRANSPORTER I FAMILY MEMBER 10"/>
    <property type="match status" value="1"/>
</dbReference>
<dbReference type="PROSITE" id="PS50893">
    <property type="entry name" value="ABC_TRANSPORTER_2"/>
    <property type="match status" value="1"/>
</dbReference>
<evidence type="ECO:0000256" key="1">
    <source>
        <dbReference type="ARBA" id="ARBA00022448"/>
    </source>
</evidence>
<keyword evidence="3" id="KW-0067">ATP-binding</keyword>
<dbReference type="GO" id="GO:0016887">
    <property type="term" value="F:ATP hydrolysis activity"/>
    <property type="evidence" value="ECO:0007669"/>
    <property type="project" value="InterPro"/>
</dbReference>
<dbReference type="STRING" id="376489.A5892_06135"/>
<dbReference type="RefSeq" id="WP_064122054.1">
    <property type="nucleotide sequence ID" value="NZ_CP015243.1"/>
</dbReference>
<keyword evidence="2" id="KW-0547">Nucleotide-binding</keyword>
<dbReference type="SMART" id="SM00382">
    <property type="entry name" value="AAA"/>
    <property type="match status" value="1"/>
</dbReference>
<dbReference type="InterPro" id="IPR017871">
    <property type="entry name" value="ABC_transporter-like_CS"/>
</dbReference>
<evidence type="ECO:0000313" key="5">
    <source>
        <dbReference type="EMBL" id="ANF57096.1"/>
    </source>
</evidence>
<evidence type="ECO:0000256" key="2">
    <source>
        <dbReference type="ARBA" id="ARBA00022741"/>
    </source>
</evidence>
<accession>A0A172YDA6</accession>
<keyword evidence="6" id="KW-1185">Reference proteome</keyword>
<dbReference type="SUPFAM" id="SSF52540">
    <property type="entry name" value="P-loop containing nucleoside triphosphate hydrolases"/>
    <property type="match status" value="1"/>
</dbReference>
<keyword evidence="1" id="KW-0813">Transport</keyword>
<gene>
    <name evidence="5" type="ORF">A5892_06135</name>
</gene>
<dbReference type="GO" id="GO:0005524">
    <property type="term" value="F:ATP binding"/>
    <property type="evidence" value="ECO:0007669"/>
    <property type="project" value="UniProtKB-KW"/>
</dbReference>
<dbReference type="InterPro" id="IPR003593">
    <property type="entry name" value="AAA+_ATPase"/>
</dbReference>
<evidence type="ECO:0000256" key="3">
    <source>
        <dbReference type="ARBA" id="ARBA00022840"/>
    </source>
</evidence>